<dbReference type="EMBL" id="CADCTV010000576">
    <property type="protein sequence ID" value="CAA9343847.1"/>
    <property type="molecule type" value="Genomic_DNA"/>
</dbReference>
<evidence type="ECO:0000313" key="1">
    <source>
        <dbReference type="EMBL" id="CAA9343847.1"/>
    </source>
</evidence>
<name>A0A6J4LXW1_9BACT</name>
<gene>
    <name evidence="1" type="ORF">AVDCRST_MAG89-2758</name>
</gene>
<reference evidence="1" key="1">
    <citation type="submission" date="2020-02" db="EMBL/GenBank/DDBJ databases">
        <authorList>
            <person name="Meier V. D."/>
        </authorList>
    </citation>
    <scope>NUCLEOTIDE SEQUENCE</scope>
    <source>
        <strain evidence="1">AVDCRST_MAG89</strain>
    </source>
</reference>
<sequence>MSAGSGAQDETPVRSRTAGVQKLLELGRLRELPARSEEVAAVWRKAVESAGDAVLPGMSIDGALRSAYDAGHMAALALLASHGLRPGGGPGHHEAAFAAAAALAYEGLEDLVPDSMEVRGLRKGSMYDPVLAGADELQRALDWMRRTLPAIHHALQEADPAIVALLVPYRP</sequence>
<protein>
    <recommendedName>
        <fullName evidence="2">HEPN domain-containing protein</fullName>
    </recommendedName>
</protein>
<organism evidence="1">
    <name type="scientific">uncultured Gemmatimonadota bacterium</name>
    <dbReference type="NCBI Taxonomy" id="203437"/>
    <lineage>
        <taxon>Bacteria</taxon>
        <taxon>Pseudomonadati</taxon>
        <taxon>Gemmatimonadota</taxon>
        <taxon>environmental samples</taxon>
    </lineage>
</organism>
<proteinExistence type="predicted"/>
<evidence type="ECO:0008006" key="2">
    <source>
        <dbReference type="Google" id="ProtNLM"/>
    </source>
</evidence>
<accession>A0A6J4LXW1</accession>
<dbReference type="AlphaFoldDB" id="A0A6J4LXW1"/>